<dbReference type="Proteomes" id="UP000016933">
    <property type="component" value="Unassembled WGS sequence"/>
</dbReference>
<keyword evidence="2" id="KW-1185">Reference proteome</keyword>
<dbReference type="eggNOG" id="ENOG502T6T3">
    <property type="taxonomic scope" value="Eukaryota"/>
</dbReference>
<name>N1Q4G2_DOTSN</name>
<dbReference type="Pfam" id="PF01042">
    <property type="entry name" value="Ribonuc_L-PSP"/>
    <property type="match status" value="1"/>
</dbReference>
<dbReference type="SUPFAM" id="SSF55298">
    <property type="entry name" value="YjgF-like"/>
    <property type="match status" value="1"/>
</dbReference>
<accession>N1Q4G2</accession>
<dbReference type="InterPro" id="IPR006175">
    <property type="entry name" value="YjgF/YER057c/UK114"/>
</dbReference>
<reference evidence="1 2" key="2">
    <citation type="journal article" date="2012" name="PLoS Pathog.">
        <title>Diverse lifestyles and strategies of plant pathogenesis encoded in the genomes of eighteen Dothideomycetes fungi.</title>
        <authorList>
            <person name="Ohm R.A."/>
            <person name="Feau N."/>
            <person name="Henrissat B."/>
            <person name="Schoch C.L."/>
            <person name="Horwitz B.A."/>
            <person name="Barry K.W."/>
            <person name="Condon B.J."/>
            <person name="Copeland A.C."/>
            <person name="Dhillon B."/>
            <person name="Glaser F."/>
            <person name="Hesse C.N."/>
            <person name="Kosti I."/>
            <person name="LaButti K."/>
            <person name="Lindquist E.A."/>
            <person name="Lucas S."/>
            <person name="Salamov A.A."/>
            <person name="Bradshaw R.E."/>
            <person name="Ciuffetti L."/>
            <person name="Hamelin R.C."/>
            <person name="Kema G.H.J."/>
            <person name="Lawrence C."/>
            <person name="Scott J.A."/>
            <person name="Spatafora J.W."/>
            <person name="Turgeon B.G."/>
            <person name="de Wit P.J.G.M."/>
            <person name="Zhong S."/>
            <person name="Goodwin S.B."/>
            <person name="Grigoriev I.V."/>
        </authorList>
    </citation>
    <scope>NUCLEOTIDE SEQUENCE [LARGE SCALE GENOMIC DNA]</scope>
    <source>
        <strain evidence="2">NZE10 / CBS 128990</strain>
    </source>
</reference>
<dbReference type="InterPro" id="IPR035959">
    <property type="entry name" value="RutC-like_sf"/>
</dbReference>
<dbReference type="Gene3D" id="3.30.1330.40">
    <property type="entry name" value="RutC-like"/>
    <property type="match status" value="1"/>
</dbReference>
<organism evidence="1 2">
    <name type="scientific">Dothistroma septosporum (strain NZE10 / CBS 128990)</name>
    <name type="common">Red band needle blight fungus</name>
    <name type="synonym">Mycosphaerella pini</name>
    <dbReference type="NCBI Taxonomy" id="675120"/>
    <lineage>
        <taxon>Eukaryota</taxon>
        <taxon>Fungi</taxon>
        <taxon>Dikarya</taxon>
        <taxon>Ascomycota</taxon>
        <taxon>Pezizomycotina</taxon>
        <taxon>Dothideomycetes</taxon>
        <taxon>Dothideomycetidae</taxon>
        <taxon>Mycosphaerellales</taxon>
        <taxon>Mycosphaerellaceae</taxon>
        <taxon>Dothistroma</taxon>
    </lineage>
</organism>
<proteinExistence type="predicted"/>
<dbReference type="OrthoDB" id="309640at2759"/>
<dbReference type="OMA" id="NARVIHT"/>
<dbReference type="CDD" id="cd00448">
    <property type="entry name" value="YjgF_YER057c_UK114_family"/>
    <property type="match status" value="1"/>
</dbReference>
<protein>
    <submittedName>
        <fullName evidence="1">Uncharacterized protein</fullName>
    </submittedName>
</protein>
<evidence type="ECO:0000313" key="2">
    <source>
        <dbReference type="Proteomes" id="UP000016933"/>
    </source>
</evidence>
<reference evidence="2" key="1">
    <citation type="journal article" date="2012" name="PLoS Genet.">
        <title>The genomes of the fungal plant pathogens Cladosporium fulvum and Dothistroma septosporum reveal adaptation to different hosts and lifestyles but also signatures of common ancestry.</title>
        <authorList>
            <person name="de Wit P.J.G.M."/>
            <person name="van der Burgt A."/>
            <person name="Oekmen B."/>
            <person name="Stergiopoulos I."/>
            <person name="Abd-Elsalam K.A."/>
            <person name="Aerts A.L."/>
            <person name="Bahkali A.H."/>
            <person name="Beenen H.G."/>
            <person name="Chettri P."/>
            <person name="Cox M.P."/>
            <person name="Datema E."/>
            <person name="de Vries R.P."/>
            <person name="Dhillon B."/>
            <person name="Ganley A.R."/>
            <person name="Griffiths S.A."/>
            <person name="Guo Y."/>
            <person name="Hamelin R.C."/>
            <person name="Henrissat B."/>
            <person name="Kabir M.S."/>
            <person name="Jashni M.K."/>
            <person name="Kema G."/>
            <person name="Klaubauf S."/>
            <person name="Lapidus A."/>
            <person name="Levasseur A."/>
            <person name="Lindquist E."/>
            <person name="Mehrabi R."/>
            <person name="Ohm R.A."/>
            <person name="Owen T.J."/>
            <person name="Salamov A."/>
            <person name="Schwelm A."/>
            <person name="Schijlen E."/>
            <person name="Sun H."/>
            <person name="van den Burg H.A."/>
            <person name="van Ham R.C.H.J."/>
            <person name="Zhang S."/>
            <person name="Goodwin S.B."/>
            <person name="Grigoriev I.V."/>
            <person name="Collemare J."/>
            <person name="Bradshaw R.E."/>
        </authorList>
    </citation>
    <scope>NUCLEOTIDE SEQUENCE [LARGE SCALE GENOMIC DNA]</scope>
    <source>
        <strain evidence="2">NZE10 / CBS 128990</strain>
    </source>
</reference>
<dbReference type="HOGENOM" id="CLU_100715_4_4_1"/>
<dbReference type="AlphaFoldDB" id="N1Q4G2"/>
<dbReference type="EMBL" id="KB446535">
    <property type="protein sequence ID" value="EME49680.1"/>
    <property type="molecule type" value="Genomic_DNA"/>
</dbReference>
<evidence type="ECO:0000313" key="1">
    <source>
        <dbReference type="EMBL" id="EME49680.1"/>
    </source>
</evidence>
<gene>
    <name evidence="1" type="ORF">DOTSEDRAFT_58874</name>
</gene>
<sequence>MSSQSTTINPKNVPVPQPQFSQINSIELKGPAKLIAITGQLSLNLDGTPEVQGFEAQVKLALRNLENCIEAAGATKRDIFKVTHHVVDFDFEKQNPAQIFVEWLGIDHRPASAMLPAYKLAAPGLLYEIETWLVVPGQ</sequence>